<dbReference type="GO" id="GO:0016020">
    <property type="term" value="C:membrane"/>
    <property type="evidence" value="ECO:0007669"/>
    <property type="project" value="UniProtKB-SubCell"/>
</dbReference>
<dbReference type="Proteomes" id="UP001302494">
    <property type="component" value="Chromosome"/>
</dbReference>
<keyword evidence="8" id="KW-0472">Membrane</keyword>
<keyword evidence="11" id="KW-1185">Reference proteome</keyword>
<evidence type="ECO:0000256" key="7">
    <source>
        <dbReference type="ARBA" id="ARBA00022989"/>
    </source>
</evidence>
<protein>
    <submittedName>
        <fullName evidence="10">Glycosyltransferase</fullName>
    </submittedName>
</protein>
<evidence type="ECO:0000256" key="1">
    <source>
        <dbReference type="ARBA" id="ARBA00004141"/>
    </source>
</evidence>
<accession>A0AA96GMG4</accession>
<dbReference type="InterPro" id="IPR029044">
    <property type="entry name" value="Nucleotide-diphossugar_trans"/>
</dbReference>
<comment type="pathway">
    <text evidence="3">Sphingolipid metabolism.</text>
</comment>
<feature type="compositionally biased region" description="Basic and acidic residues" evidence="9">
    <location>
        <begin position="108"/>
        <end position="124"/>
    </location>
</feature>
<evidence type="ECO:0000313" key="11">
    <source>
        <dbReference type="Proteomes" id="UP001302494"/>
    </source>
</evidence>
<gene>
    <name evidence="10" type="ORF">PQG83_09010</name>
</gene>
<dbReference type="EMBL" id="CP116968">
    <property type="protein sequence ID" value="WNM63878.1"/>
    <property type="molecule type" value="Genomic_DNA"/>
</dbReference>
<evidence type="ECO:0000256" key="4">
    <source>
        <dbReference type="ARBA" id="ARBA00022676"/>
    </source>
</evidence>
<sequence>MGASTAIRRCTPTEIGGFEKLSDYLTEDYEMGRLICHRGQPMIILPYLVETIVDLQTPRAWWNHWIRMGQSQRAVRPMALFDTVFFKPISFACLYVLLSGGSRVGMSHRGDPPHDDRDYSERLASRSRGTSKFMVIAHPRYCGTGTMGSGLYPTNHKLATRNMYAAGQWPVSRRGGD</sequence>
<dbReference type="InterPro" id="IPR025993">
    <property type="entry name" value="Ceramide_glucosylTrfase"/>
</dbReference>
<keyword evidence="7" id="KW-1133">Transmembrane helix</keyword>
<proteinExistence type="predicted"/>
<keyword evidence="5" id="KW-0808">Transferase</keyword>
<name>A0AA96GMG4_9BACT</name>
<dbReference type="AlphaFoldDB" id="A0AA96GMG4"/>
<dbReference type="Pfam" id="PF13506">
    <property type="entry name" value="Glyco_transf_21"/>
    <property type="match status" value="1"/>
</dbReference>
<comment type="subcellular location">
    <subcellularLocation>
        <location evidence="1">Membrane</location>
        <topology evidence="1">Multi-pass membrane protein</topology>
    </subcellularLocation>
</comment>
<evidence type="ECO:0000256" key="2">
    <source>
        <dbReference type="ARBA" id="ARBA00004760"/>
    </source>
</evidence>
<feature type="region of interest" description="Disordered" evidence="9">
    <location>
        <begin position="106"/>
        <end position="126"/>
    </location>
</feature>
<organism evidence="10 11">
    <name type="scientific">Candidatus Nitrospira neomarina</name>
    <dbReference type="NCBI Taxonomy" id="3020899"/>
    <lineage>
        <taxon>Bacteria</taxon>
        <taxon>Pseudomonadati</taxon>
        <taxon>Nitrospirota</taxon>
        <taxon>Nitrospiria</taxon>
        <taxon>Nitrospirales</taxon>
        <taxon>Nitrospiraceae</taxon>
        <taxon>Nitrospira</taxon>
    </lineage>
</organism>
<keyword evidence="6" id="KW-0812">Transmembrane</keyword>
<dbReference type="RefSeq" id="WP_312748651.1">
    <property type="nucleotide sequence ID" value="NZ_CP116968.1"/>
</dbReference>
<evidence type="ECO:0000256" key="6">
    <source>
        <dbReference type="ARBA" id="ARBA00022692"/>
    </source>
</evidence>
<dbReference type="SUPFAM" id="SSF53448">
    <property type="entry name" value="Nucleotide-diphospho-sugar transferases"/>
    <property type="match status" value="1"/>
</dbReference>
<evidence type="ECO:0000256" key="5">
    <source>
        <dbReference type="ARBA" id="ARBA00022679"/>
    </source>
</evidence>
<dbReference type="GO" id="GO:0016757">
    <property type="term" value="F:glycosyltransferase activity"/>
    <property type="evidence" value="ECO:0007669"/>
    <property type="project" value="UniProtKB-KW"/>
</dbReference>
<evidence type="ECO:0000313" key="10">
    <source>
        <dbReference type="EMBL" id="WNM63878.1"/>
    </source>
</evidence>
<comment type="pathway">
    <text evidence="2">Lipid metabolism; sphingolipid metabolism.</text>
</comment>
<dbReference type="KEGG" id="nneo:PQG83_09010"/>
<reference evidence="10 11" key="1">
    <citation type="submission" date="2023-01" db="EMBL/GenBank/DDBJ databases">
        <title>Cultivation and genomic characterization of new, ubiquitous marine nitrite-oxidizing bacteria from the Nitrospirales.</title>
        <authorList>
            <person name="Mueller A.J."/>
            <person name="Daebeler A."/>
            <person name="Herbold C.W."/>
            <person name="Kirkegaard R.H."/>
            <person name="Daims H."/>
        </authorList>
    </citation>
    <scope>NUCLEOTIDE SEQUENCE [LARGE SCALE GENOMIC DNA]</scope>
    <source>
        <strain evidence="10 11">DK</strain>
    </source>
</reference>
<evidence type="ECO:0000256" key="3">
    <source>
        <dbReference type="ARBA" id="ARBA00004991"/>
    </source>
</evidence>
<keyword evidence="4" id="KW-0328">Glycosyltransferase</keyword>
<evidence type="ECO:0000256" key="9">
    <source>
        <dbReference type="SAM" id="MobiDB-lite"/>
    </source>
</evidence>
<evidence type="ECO:0000256" key="8">
    <source>
        <dbReference type="ARBA" id="ARBA00023136"/>
    </source>
</evidence>